<dbReference type="InterPro" id="IPR036890">
    <property type="entry name" value="HATPase_C_sf"/>
</dbReference>
<dbReference type="InterPro" id="IPR036097">
    <property type="entry name" value="HisK_dim/P_sf"/>
</dbReference>
<proteinExistence type="predicted"/>
<evidence type="ECO:0000259" key="5">
    <source>
        <dbReference type="PROSITE" id="PS50109"/>
    </source>
</evidence>
<protein>
    <recommendedName>
        <fullName evidence="2">histidine kinase</fullName>
        <ecNumber evidence="2">2.7.13.3</ecNumber>
    </recommendedName>
</protein>
<dbReference type="InterPro" id="IPR003594">
    <property type="entry name" value="HATPase_dom"/>
</dbReference>
<dbReference type="EC" id="2.7.13.3" evidence="2"/>
<name>A0AAE3EQJ6_9FLAO</name>
<accession>A0AAE3EQJ6</accession>
<dbReference type="AlphaFoldDB" id="A0AAE3EQJ6"/>
<gene>
    <name evidence="6" type="ORF">K8352_00630</name>
</gene>
<organism evidence="6 7">
    <name type="scientific">Cerina litoralis</name>
    <dbReference type="NCBI Taxonomy" id="2874477"/>
    <lineage>
        <taxon>Bacteria</taxon>
        <taxon>Pseudomonadati</taxon>
        <taxon>Bacteroidota</taxon>
        <taxon>Flavobacteriia</taxon>
        <taxon>Flavobacteriales</taxon>
        <taxon>Flavobacteriaceae</taxon>
        <taxon>Cerina</taxon>
    </lineage>
</organism>
<keyword evidence="6" id="KW-0418">Kinase</keyword>
<evidence type="ECO:0000313" key="6">
    <source>
        <dbReference type="EMBL" id="MCG2459245.1"/>
    </source>
</evidence>
<dbReference type="PRINTS" id="PR00344">
    <property type="entry name" value="BCTRLSENSOR"/>
</dbReference>
<evidence type="ECO:0000256" key="2">
    <source>
        <dbReference type="ARBA" id="ARBA00012438"/>
    </source>
</evidence>
<evidence type="ECO:0000256" key="1">
    <source>
        <dbReference type="ARBA" id="ARBA00000085"/>
    </source>
</evidence>
<keyword evidence="7" id="KW-1185">Reference proteome</keyword>
<keyword evidence="6" id="KW-0808">Transferase</keyword>
<sequence>MNQHLQNILEKINQSSQLSDEDKNALIAAIKKAERDLTISEFKLERTEKVKRTTAILLEETIEELEQKRKSIEDSNNALKKSLQELKATQSQLIQSEKMASLGELTAGIAHEIQNPLNFVNNFSEVSKELLEEMLEEIQNGDMEEVKAIAQDVIQNLEKINHHGNRADGIVKGMLQHSRTSSGEKEETDINVLVDEYLRLAYHGLRAKDKSFNATLDTHFDDSIKTINIVPQDIGRVVLNLITNAFYAVSERKTTVEKDLLGFKNLAGQDTYQPTLKVSTKKIKNTIEISVKDNGIGIPKKVLDKIFQPFFTTKPTGQGTGLGLSLSYDIIKAHGGNINVNTKENEGTTFTIILPTS</sequence>
<keyword evidence="3" id="KW-0597">Phosphoprotein</keyword>
<dbReference type="InterPro" id="IPR003661">
    <property type="entry name" value="HisK_dim/P_dom"/>
</dbReference>
<evidence type="ECO:0000256" key="4">
    <source>
        <dbReference type="SAM" id="Coils"/>
    </source>
</evidence>
<dbReference type="CDD" id="cd00082">
    <property type="entry name" value="HisKA"/>
    <property type="match status" value="1"/>
</dbReference>
<dbReference type="SUPFAM" id="SSF55874">
    <property type="entry name" value="ATPase domain of HSP90 chaperone/DNA topoisomerase II/histidine kinase"/>
    <property type="match status" value="1"/>
</dbReference>
<feature type="coiled-coil region" evidence="4">
    <location>
        <begin position="55"/>
        <end position="92"/>
    </location>
</feature>
<dbReference type="InterPro" id="IPR004358">
    <property type="entry name" value="Sig_transdc_His_kin-like_C"/>
</dbReference>
<dbReference type="SMART" id="SM00387">
    <property type="entry name" value="HATPase_c"/>
    <property type="match status" value="1"/>
</dbReference>
<dbReference type="PANTHER" id="PTHR43065">
    <property type="entry name" value="SENSOR HISTIDINE KINASE"/>
    <property type="match status" value="1"/>
</dbReference>
<dbReference type="Gene3D" id="3.30.565.10">
    <property type="entry name" value="Histidine kinase-like ATPase, C-terminal domain"/>
    <property type="match status" value="1"/>
</dbReference>
<dbReference type="PROSITE" id="PS50109">
    <property type="entry name" value="HIS_KIN"/>
    <property type="match status" value="1"/>
</dbReference>
<reference evidence="6" key="1">
    <citation type="submission" date="2023-02" db="EMBL/GenBank/DDBJ databases">
        <title>Genome of Flavobacteriaceae gen. nov. sp. strain F89.</title>
        <authorList>
            <person name="Wang Y."/>
        </authorList>
    </citation>
    <scope>NUCLEOTIDE SEQUENCE</scope>
    <source>
        <strain evidence="6">F89</strain>
    </source>
</reference>
<comment type="caution">
    <text evidence="6">The sequence shown here is derived from an EMBL/GenBank/DDBJ whole genome shotgun (WGS) entry which is preliminary data.</text>
</comment>
<dbReference type="Pfam" id="PF02518">
    <property type="entry name" value="HATPase_c"/>
    <property type="match status" value="1"/>
</dbReference>
<dbReference type="EMBL" id="JAIRBC010000001">
    <property type="protein sequence ID" value="MCG2459245.1"/>
    <property type="molecule type" value="Genomic_DNA"/>
</dbReference>
<evidence type="ECO:0000313" key="7">
    <source>
        <dbReference type="Proteomes" id="UP001200642"/>
    </source>
</evidence>
<evidence type="ECO:0000256" key="3">
    <source>
        <dbReference type="ARBA" id="ARBA00022553"/>
    </source>
</evidence>
<comment type="catalytic activity">
    <reaction evidence="1">
        <text>ATP + protein L-histidine = ADP + protein N-phospho-L-histidine.</text>
        <dbReference type="EC" id="2.7.13.3"/>
    </reaction>
</comment>
<dbReference type="Gene3D" id="1.10.287.130">
    <property type="match status" value="1"/>
</dbReference>
<dbReference type="InterPro" id="IPR005467">
    <property type="entry name" value="His_kinase_dom"/>
</dbReference>
<keyword evidence="4" id="KW-0175">Coiled coil</keyword>
<dbReference type="GO" id="GO:0000155">
    <property type="term" value="F:phosphorelay sensor kinase activity"/>
    <property type="evidence" value="ECO:0007669"/>
    <property type="project" value="InterPro"/>
</dbReference>
<feature type="domain" description="Histidine kinase" evidence="5">
    <location>
        <begin position="108"/>
        <end position="357"/>
    </location>
</feature>
<dbReference type="PANTHER" id="PTHR43065:SF42">
    <property type="entry name" value="TWO-COMPONENT SENSOR PPRA"/>
    <property type="match status" value="1"/>
</dbReference>
<dbReference type="SMART" id="SM00388">
    <property type="entry name" value="HisKA"/>
    <property type="match status" value="1"/>
</dbReference>
<dbReference type="SUPFAM" id="SSF47384">
    <property type="entry name" value="Homodimeric domain of signal transducing histidine kinase"/>
    <property type="match status" value="1"/>
</dbReference>
<dbReference type="RefSeq" id="WP_317900394.1">
    <property type="nucleotide sequence ID" value="NZ_JAIRBC010000001.1"/>
</dbReference>
<dbReference type="Proteomes" id="UP001200642">
    <property type="component" value="Unassembled WGS sequence"/>
</dbReference>